<evidence type="ECO:0000259" key="2">
    <source>
        <dbReference type="PROSITE" id="PS51762"/>
    </source>
</evidence>
<organism evidence="3">
    <name type="scientific">marine metagenome</name>
    <dbReference type="NCBI Taxonomy" id="408172"/>
    <lineage>
        <taxon>unclassified sequences</taxon>
        <taxon>metagenomes</taxon>
        <taxon>ecological metagenomes</taxon>
    </lineage>
</organism>
<gene>
    <name evidence="3" type="ORF">METZ01_LOCUS262815</name>
</gene>
<evidence type="ECO:0000256" key="1">
    <source>
        <dbReference type="ARBA" id="ARBA00006865"/>
    </source>
</evidence>
<comment type="similarity">
    <text evidence="1">Belongs to the glycosyl hydrolase 16 family.</text>
</comment>
<evidence type="ECO:0000313" key="3">
    <source>
        <dbReference type="EMBL" id="SVC09961.1"/>
    </source>
</evidence>
<dbReference type="InterPro" id="IPR050546">
    <property type="entry name" value="Glycosyl_Hydrlase_16"/>
</dbReference>
<proteinExistence type="inferred from homology"/>
<dbReference type="Gene3D" id="2.60.120.200">
    <property type="match status" value="1"/>
</dbReference>
<dbReference type="PANTHER" id="PTHR10963">
    <property type="entry name" value="GLYCOSYL HYDROLASE-RELATED"/>
    <property type="match status" value="1"/>
</dbReference>
<dbReference type="Pfam" id="PF00722">
    <property type="entry name" value="Glyco_hydro_16"/>
    <property type="match status" value="1"/>
</dbReference>
<feature type="domain" description="GH16" evidence="2">
    <location>
        <begin position="25"/>
        <end position="265"/>
    </location>
</feature>
<dbReference type="PANTHER" id="PTHR10963:SF55">
    <property type="entry name" value="GLYCOSIDE HYDROLASE FAMILY 16 PROTEIN"/>
    <property type="match status" value="1"/>
</dbReference>
<dbReference type="GO" id="GO:0004553">
    <property type="term" value="F:hydrolase activity, hydrolyzing O-glycosyl compounds"/>
    <property type="evidence" value="ECO:0007669"/>
    <property type="project" value="InterPro"/>
</dbReference>
<dbReference type="EMBL" id="UINC01073511">
    <property type="protein sequence ID" value="SVC09961.1"/>
    <property type="molecule type" value="Genomic_DNA"/>
</dbReference>
<dbReference type="CDD" id="cd08023">
    <property type="entry name" value="GH16_laminarinase_like"/>
    <property type="match status" value="1"/>
</dbReference>
<sequence length="265" mass="30154">MKHLLLTTIAAFLLAAQTKAAEWQLVWSDEFNSSKLDYSKWNVSEDAFGGGNQELQLYTDRLKNVRVENGKLIIEAHRDNPNIQGTQRQFSSGKIRTKHRGDWSYGKIEIRAKLPIGKGIWPAIWMLPTDEKYGPWAASGEIDIVELNGNRPSELLGTLHYGGKWPHNRSSGSKTKLTKGTFADRFHTFGIEWSKGEVRWMLDGESWQIQKKWSTKGGLFPAPFDQRFHLLLNIAVGGRLVGAPSAETTFPVQMKVDWVRVYQRK</sequence>
<reference evidence="3" key="1">
    <citation type="submission" date="2018-05" db="EMBL/GenBank/DDBJ databases">
        <authorList>
            <person name="Lanie J.A."/>
            <person name="Ng W.-L."/>
            <person name="Kazmierczak K.M."/>
            <person name="Andrzejewski T.M."/>
            <person name="Davidsen T.M."/>
            <person name="Wayne K.J."/>
            <person name="Tettelin H."/>
            <person name="Glass J.I."/>
            <person name="Rusch D."/>
            <person name="Podicherti R."/>
            <person name="Tsui H.-C.T."/>
            <person name="Winkler M.E."/>
        </authorList>
    </citation>
    <scope>NUCLEOTIDE SEQUENCE</scope>
</reference>
<accession>A0A382JGZ2</accession>
<dbReference type="AlphaFoldDB" id="A0A382JGZ2"/>
<dbReference type="GO" id="GO:0005975">
    <property type="term" value="P:carbohydrate metabolic process"/>
    <property type="evidence" value="ECO:0007669"/>
    <property type="project" value="InterPro"/>
</dbReference>
<dbReference type="InterPro" id="IPR013320">
    <property type="entry name" value="ConA-like_dom_sf"/>
</dbReference>
<dbReference type="InterPro" id="IPR000757">
    <property type="entry name" value="Beta-glucanase-like"/>
</dbReference>
<protein>
    <recommendedName>
        <fullName evidence="2">GH16 domain-containing protein</fullName>
    </recommendedName>
</protein>
<dbReference type="PROSITE" id="PS51762">
    <property type="entry name" value="GH16_2"/>
    <property type="match status" value="1"/>
</dbReference>
<name>A0A382JGZ2_9ZZZZ</name>
<dbReference type="SUPFAM" id="SSF49899">
    <property type="entry name" value="Concanavalin A-like lectins/glucanases"/>
    <property type="match status" value="1"/>
</dbReference>